<dbReference type="GO" id="GO:1990904">
    <property type="term" value="C:ribonucleoprotein complex"/>
    <property type="evidence" value="ECO:0007669"/>
    <property type="project" value="UniProtKB-KW"/>
</dbReference>
<dbReference type="PANTHER" id="PTHR39080:SF1">
    <property type="entry name" value="LARGE RIBOSOMAL SUBUNIT PROTEIN BL28A"/>
    <property type="match status" value="1"/>
</dbReference>
<reference evidence="6 7" key="1">
    <citation type="journal article" date="2016" name="Nat. Commun.">
        <title>Thousands of microbial genomes shed light on interconnected biogeochemical processes in an aquifer system.</title>
        <authorList>
            <person name="Anantharaman K."/>
            <person name="Brown C.T."/>
            <person name="Hug L.A."/>
            <person name="Sharon I."/>
            <person name="Castelle C.J."/>
            <person name="Probst A.J."/>
            <person name="Thomas B.C."/>
            <person name="Singh A."/>
            <person name="Wilkins M.J."/>
            <person name="Karaoz U."/>
            <person name="Brodie E.L."/>
            <person name="Williams K.H."/>
            <person name="Hubbard S.S."/>
            <person name="Banfield J.F."/>
        </authorList>
    </citation>
    <scope>NUCLEOTIDE SEQUENCE [LARGE SCALE GENOMIC DNA]</scope>
</reference>
<dbReference type="SUPFAM" id="SSF143800">
    <property type="entry name" value="L28p-like"/>
    <property type="match status" value="1"/>
</dbReference>
<dbReference type="InterPro" id="IPR001383">
    <property type="entry name" value="Ribosomal_bL28_bact-type"/>
</dbReference>
<gene>
    <name evidence="5" type="primary">rpmB</name>
    <name evidence="6" type="ORF">A2625_02825</name>
</gene>
<dbReference type="NCBIfam" id="TIGR00009">
    <property type="entry name" value="L28"/>
    <property type="match status" value="1"/>
</dbReference>
<dbReference type="HAMAP" id="MF_00373">
    <property type="entry name" value="Ribosomal_bL28"/>
    <property type="match status" value="1"/>
</dbReference>
<keyword evidence="2 5" id="KW-0689">Ribosomal protein</keyword>
<dbReference type="AlphaFoldDB" id="A0A1F4Q2P7"/>
<organism evidence="6 7">
    <name type="scientific">candidate division WOR-1 bacterium RIFCSPHIGHO2_01_FULL_53_15</name>
    <dbReference type="NCBI Taxonomy" id="1802564"/>
    <lineage>
        <taxon>Bacteria</taxon>
        <taxon>Bacillati</taxon>
        <taxon>Saganbacteria</taxon>
    </lineage>
</organism>
<name>A0A1F4Q2P7_UNCSA</name>
<dbReference type="InterPro" id="IPR026569">
    <property type="entry name" value="Ribosomal_bL28"/>
</dbReference>
<evidence type="ECO:0000256" key="5">
    <source>
        <dbReference type="HAMAP-Rule" id="MF_00373"/>
    </source>
</evidence>
<evidence type="ECO:0000256" key="1">
    <source>
        <dbReference type="ARBA" id="ARBA00008760"/>
    </source>
</evidence>
<comment type="caution">
    <text evidence="6">The sequence shown here is derived from an EMBL/GenBank/DDBJ whole genome shotgun (WGS) entry which is preliminary data.</text>
</comment>
<dbReference type="InterPro" id="IPR034704">
    <property type="entry name" value="Ribosomal_bL28/bL31-like_sf"/>
</dbReference>
<dbReference type="Proteomes" id="UP000178724">
    <property type="component" value="Unassembled WGS sequence"/>
</dbReference>
<dbReference type="GO" id="GO:0006412">
    <property type="term" value="P:translation"/>
    <property type="evidence" value="ECO:0007669"/>
    <property type="project" value="UniProtKB-UniRule"/>
</dbReference>
<keyword evidence="3 5" id="KW-0687">Ribonucleoprotein</keyword>
<dbReference type="InterPro" id="IPR037147">
    <property type="entry name" value="Ribosomal_bL28_sf"/>
</dbReference>
<dbReference type="Gene3D" id="2.30.170.40">
    <property type="entry name" value="Ribosomal protein L28/L24"/>
    <property type="match status" value="1"/>
</dbReference>
<evidence type="ECO:0000313" key="7">
    <source>
        <dbReference type="Proteomes" id="UP000178724"/>
    </source>
</evidence>
<proteinExistence type="inferred from homology"/>
<dbReference type="PANTHER" id="PTHR39080">
    <property type="entry name" value="50S RIBOSOMAL PROTEIN L28"/>
    <property type="match status" value="1"/>
</dbReference>
<dbReference type="EMBL" id="METM01000013">
    <property type="protein sequence ID" value="OGB90241.1"/>
    <property type="molecule type" value="Genomic_DNA"/>
</dbReference>
<evidence type="ECO:0000256" key="2">
    <source>
        <dbReference type="ARBA" id="ARBA00022980"/>
    </source>
</evidence>
<evidence type="ECO:0000313" key="6">
    <source>
        <dbReference type="EMBL" id="OGB90241.1"/>
    </source>
</evidence>
<protein>
    <recommendedName>
        <fullName evidence="4 5">Large ribosomal subunit protein bL28</fullName>
    </recommendedName>
</protein>
<comment type="similarity">
    <text evidence="1 5">Belongs to the bacterial ribosomal protein bL28 family.</text>
</comment>
<dbReference type="GO" id="GO:0003735">
    <property type="term" value="F:structural constituent of ribosome"/>
    <property type="evidence" value="ECO:0007669"/>
    <property type="project" value="InterPro"/>
</dbReference>
<evidence type="ECO:0000256" key="4">
    <source>
        <dbReference type="ARBA" id="ARBA00035174"/>
    </source>
</evidence>
<dbReference type="Pfam" id="PF00830">
    <property type="entry name" value="Ribosomal_L28"/>
    <property type="match status" value="1"/>
</dbReference>
<evidence type="ECO:0000256" key="3">
    <source>
        <dbReference type="ARBA" id="ARBA00023274"/>
    </source>
</evidence>
<sequence length="66" mass="7292">MARKCVSCGKKPVKGNAVSHSNRKTLRFFNPNLQKVNILLAGKKSKEYVCTKCLKAGKVVKAPFRA</sequence>
<dbReference type="GO" id="GO:0005840">
    <property type="term" value="C:ribosome"/>
    <property type="evidence" value="ECO:0007669"/>
    <property type="project" value="UniProtKB-KW"/>
</dbReference>
<accession>A0A1F4Q2P7</accession>
<dbReference type="InterPro" id="IPR050096">
    <property type="entry name" value="Bacterial_rp_bL28"/>
</dbReference>